<reference evidence="16" key="1">
    <citation type="submission" date="2024-03" db="EMBL/GenBank/DDBJ databases">
        <title>Complete genome sequence of Mycoplasma gypis type strain B1/T1.</title>
        <authorList>
            <person name="Spergser J."/>
        </authorList>
    </citation>
    <scope>NUCLEOTIDE SEQUENCE [LARGE SCALE GENOMIC DNA]</scope>
    <source>
        <strain evidence="16">B1/T1</strain>
    </source>
</reference>
<evidence type="ECO:0000259" key="15">
    <source>
        <dbReference type="SMART" id="SM00471"/>
    </source>
</evidence>
<dbReference type="PANTHER" id="PTHR39321">
    <property type="entry name" value="NICOTINATE-NUCLEOTIDE ADENYLYLTRANSFERASE-RELATED"/>
    <property type="match status" value="1"/>
</dbReference>
<dbReference type="NCBIfam" id="TIGR00125">
    <property type="entry name" value="cyt_tran_rel"/>
    <property type="match status" value="1"/>
</dbReference>
<evidence type="ECO:0000256" key="12">
    <source>
        <dbReference type="ARBA" id="ARBA00048721"/>
    </source>
</evidence>
<dbReference type="Gene3D" id="1.10.3210.10">
    <property type="entry name" value="Hypothetical protein af1432"/>
    <property type="match status" value="1"/>
</dbReference>
<comment type="catalytic activity">
    <reaction evidence="12 14">
        <text>nicotinate beta-D-ribonucleotide + ATP + H(+) = deamido-NAD(+) + diphosphate</text>
        <dbReference type="Rhea" id="RHEA:22860"/>
        <dbReference type="ChEBI" id="CHEBI:15378"/>
        <dbReference type="ChEBI" id="CHEBI:30616"/>
        <dbReference type="ChEBI" id="CHEBI:33019"/>
        <dbReference type="ChEBI" id="CHEBI:57502"/>
        <dbReference type="ChEBI" id="CHEBI:58437"/>
        <dbReference type="EC" id="2.7.7.18"/>
    </reaction>
</comment>
<comment type="pathway">
    <text evidence="2 14">Cofactor biosynthesis; NAD(+) biosynthesis; deamido-NAD(+) from nicotinate D-ribonucleotide: step 1/1.</text>
</comment>
<keyword evidence="4 14" id="KW-0808">Transferase</keyword>
<dbReference type="SUPFAM" id="SSF109604">
    <property type="entry name" value="HD-domain/PDEase-like"/>
    <property type="match status" value="1"/>
</dbReference>
<keyword evidence="5 14" id="KW-0548">Nucleotidyltransferase</keyword>
<dbReference type="Proteomes" id="UP001460679">
    <property type="component" value="Chromosome"/>
</dbReference>
<sequence>MKIGLFGGTFDPIHKGHIQIAISALKELNLDKIIFIPNNQNPFKKNQPSASAYHRFMMVKIAISNYKKMDVSDFEIKQNGPSHTIDTINYFSNKFKDDELFFIIGSDNIEKINKWRGIDEISRKTQIVAFERKGSTKNKKNIKSFNIIFLKEKILDVSATDYRNGNLKVVVPEVQEYIGQHFLYVKNYLLNNLSVDRSKHCFLTAKYANELAKKLNYNSKTAYYCGLLHDITKEWSVEEHRQYLRKCGVNEKKLFDYELHQETAYFFLKNEYMIKNEPLLDAIRQHTTLSLFPKTLDKIIYVADKVAPGRRWEGIQSLRKLIEENFDNGFKKLVFLTWEKYVYDKKHISKEQEDIYSKNSK</sequence>
<dbReference type="RefSeq" id="WP_205498380.1">
    <property type="nucleotide sequence ID" value="NZ_CP148066.1"/>
</dbReference>
<dbReference type="InterPro" id="IPR005248">
    <property type="entry name" value="NadD/NMNAT"/>
</dbReference>
<comment type="function">
    <text evidence="1 14">Catalyzes the reversible adenylation of nicotinate mononucleotide (NaMN) to nicotinic acid adenine dinucleotide (NaAD).</text>
</comment>
<dbReference type="EMBL" id="CP148066">
    <property type="protein sequence ID" value="WXL28147.1"/>
    <property type="molecule type" value="Genomic_DNA"/>
</dbReference>
<keyword evidence="9 14" id="KW-0067">ATP-binding</keyword>
<dbReference type="NCBIfam" id="TIGR00277">
    <property type="entry name" value="HDIG"/>
    <property type="match status" value="1"/>
</dbReference>
<dbReference type="InterPro" id="IPR014729">
    <property type="entry name" value="Rossmann-like_a/b/a_fold"/>
</dbReference>
<keyword evidence="10" id="KW-0408">Iron</keyword>
<evidence type="ECO:0000256" key="4">
    <source>
        <dbReference type="ARBA" id="ARBA00022679"/>
    </source>
</evidence>
<name>A0ABZ2RNS5_9BACT</name>
<evidence type="ECO:0000256" key="7">
    <source>
        <dbReference type="ARBA" id="ARBA00022741"/>
    </source>
</evidence>
<dbReference type="SUPFAM" id="SSF52374">
    <property type="entry name" value="Nucleotidylyl transferase"/>
    <property type="match status" value="1"/>
</dbReference>
<evidence type="ECO:0000256" key="9">
    <source>
        <dbReference type="ARBA" id="ARBA00022840"/>
    </source>
</evidence>
<dbReference type="NCBIfam" id="TIGR00482">
    <property type="entry name" value="nicotinate (nicotinamide) nucleotide adenylyltransferase"/>
    <property type="match status" value="1"/>
</dbReference>
<gene>
    <name evidence="14" type="primary">nadD</name>
    <name evidence="16" type="ORF">WG616_02130</name>
</gene>
<dbReference type="HAMAP" id="MF_00244">
    <property type="entry name" value="NaMN_adenylyltr"/>
    <property type="match status" value="1"/>
</dbReference>
<dbReference type="NCBIfam" id="TIGR00488">
    <property type="entry name" value="bis(5'-nucleosyl)-tetraphosphatase (symmetrical) YqeK"/>
    <property type="match status" value="1"/>
</dbReference>
<dbReference type="EC" id="2.7.7.18" evidence="14"/>
<keyword evidence="11 14" id="KW-0520">NAD</keyword>
<comment type="catalytic activity">
    <reaction evidence="13">
        <text>P(1),P(4)-bis(5'-adenosyl) tetraphosphate + H2O = 2 ADP + 2 H(+)</text>
        <dbReference type="Rhea" id="RHEA:24252"/>
        <dbReference type="ChEBI" id="CHEBI:15377"/>
        <dbReference type="ChEBI" id="CHEBI:15378"/>
        <dbReference type="ChEBI" id="CHEBI:58141"/>
        <dbReference type="ChEBI" id="CHEBI:456216"/>
        <dbReference type="EC" id="3.6.1.41"/>
    </reaction>
</comment>
<dbReference type="InterPro" id="IPR004821">
    <property type="entry name" value="Cyt_trans-like"/>
</dbReference>
<dbReference type="InterPro" id="IPR003607">
    <property type="entry name" value="HD/PDEase_dom"/>
</dbReference>
<evidence type="ECO:0000256" key="2">
    <source>
        <dbReference type="ARBA" id="ARBA00005019"/>
    </source>
</evidence>
<dbReference type="SMART" id="SM00471">
    <property type="entry name" value="HDc"/>
    <property type="match status" value="1"/>
</dbReference>
<evidence type="ECO:0000256" key="10">
    <source>
        <dbReference type="ARBA" id="ARBA00023004"/>
    </source>
</evidence>
<dbReference type="CDD" id="cd02165">
    <property type="entry name" value="NMNAT"/>
    <property type="match status" value="1"/>
</dbReference>
<evidence type="ECO:0000256" key="8">
    <source>
        <dbReference type="ARBA" id="ARBA00022801"/>
    </source>
</evidence>
<protein>
    <recommendedName>
        <fullName evidence="14">Probable nicotinate-nucleotide adenylyltransferase</fullName>
        <ecNumber evidence="14">2.7.7.18</ecNumber>
    </recommendedName>
    <alternativeName>
        <fullName evidence="14">Deamido-NAD(+) diphosphorylase</fullName>
    </alternativeName>
    <alternativeName>
        <fullName evidence="14">Deamido-NAD(+) pyrophosphorylase</fullName>
    </alternativeName>
    <alternativeName>
        <fullName evidence="14">Nicotinate mononucleotide adenylyltransferase</fullName>
        <shortName evidence="14">NaMN adenylyltransferase</shortName>
    </alternativeName>
</protein>
<dbReference type="NCBIfam" id="NF000840">
    <property type="entry name" value="PRK00071.1-3"/>
    <property type="match status" value="1"/>
</dbReference>
<evidence type="ECO:0000256" key="13">
    <source>
        <dbReference type="ARBA" id="ARBA00049417"/>
    </source>
</evidence>
<keyword evidence="6" id="KW-0479">Metal-binding</keyword>
<keyword evidence="17" id="KW-1185">Reference proteome</keyword>
<dbReference type="Pfam" id="PF01966">
    <property type="entry name" value="HD"/>
    <property type="match status" value="1"/>
</dbReference>
<evidence type="ECO:0000256" key="3">
    <source>
        <dbReference type="ARBA" id="ARBA00022642"/>
    </source>
</evidence>
<dbReference type="Gene3D" id="3.40.50.620">
    <property type="entry name" value="HUPs"/>
    <property type="match status" value="1"/>
</dbReference>
<keyword evidence="3 14" id="KW-0662">Pyridine nucleotide biosynthesis</keyword>
<evidence type="ECO:0000256" key="1">
    <source>
        <dbReference type="ARBA" id="ARBA00002324"/>
    </source>
</evidence>
<keyword evidence="7 14" id="KW-0547">Nucleotide-binding</keyword>
<accession>A0ABZ2RNS5</accession>
<feature type="domain" description="HD/PDEase" evidence="15">
    <location>
        <begin position="193"/>
        <end position="318"/>
    </location>
</feature>
<dbReference type="Pfam" id="PF01467">
    <property type="entry name" value="CTP_transf_like"/>
    <property type="match status" value="1"/>
</dbReference>
<dbReference type="InterPro" id="IPR005249">
    <property type="entry name" value="YqeK"/>
</dbReference>
<proteinExistence type="inferred from homology"/>
<dbReference type="InterPro" id="IPR006674">
    <property type="entry name" value="HD_domain"/>
</dbReference>
<comment type="similarity">
    <text evidence="14">Belongs to the NadD family.</text>
</comment>
<evidence type="ECO:0000256" key="5">
    <source>
        <dbReference type="ARBA" id="ARBA00022695"/>
    </source>
</evidence>
<keyword evidence="8" id="KW-0378">Hydrolase</keyword>
<evidence type="ECO:0000313" key="16">
    <source>
        <dbReference type="EMBL" id="WXL28147.1"/>
    </source>
</evidence>
<dbReference type="InterPro" id="IPR006675">
    <property type="entry name" value="HDIG_dom"/>
</dbReference>
<evidence type="ECO:0000256" key="6">
    <source>
        <dbReference type="ARBA" id="ARBA00022723"/>
    </source>
</evidence>
<dbReference type="PANTHER" id="PTHR39321:SF3">
    <property type="entry name" value="PHOSPHOPANTETHEINE ADENYLYLTRANSFERASE"/>
    <property type="match status" value="1"/>
</dbReference>
<evidence type="ECO:0000256" key="11">
    <source>
        <dbReference type="ARBA" id="ARBA00023027"/>
    </source>
</evidence>
<dbReference type="NCBIfam" id="NF005519">
    <property type="entry name" value="PRK07152.1"/>
    <property type="match status" value="1"/>
</dbReference>
<evidence type="ECO:0000256" key="14">
    <source>
        <dbReference type="HAMAP-Rule" id="MF_00244"/>
    </source>
</evidence>
<organism evidence="16 17">
    <name type="scientific">[Mycoplasma] gypis</name>
    <dbReference type="NCBI Taxonomy" id="92404"/>
    <lineage>
        <taxon>Bacteria</taxon>
        <taxon>Bacillati</taxon>
        <taxon>Mycoplasmatota</taxon>
        <taxon>Mycoplasmoidales</taxon>
        <taxon>Metamycoplasmataceae</taxon>
        <taxon>Metamycoplasma</taxon>
    </lineage>
</organism>
<dbReference type="CDD" id="cd00077">
    <property type="entry name" value="HDc"/>
    <property type="match status" value="1"/>
</dbReference>
<dbReference type="GO" id="GO:0004515">
    <property type="term" value="F:nicotinate-nucleotide adenylyltransferase activity"/>
    <property type="evidence" value="ECO:0007669"/>
    <property type="project" value="UniProtKB-EC"/>
</dbReference>
<evidence type="ECO:0000313" key="17">
    <source>
        <dbReference type="Proteomes" id="UP001460679"/>
    </source>
</evidence>